<feature type="compositionally biased region" description="Polar residues" evidence="1">
    <location>
        <begin position="158"/>
        <end position="168"/>
    </location>
</feature>
<feature type="compositionally biased region" description="Polar residues" evidence="1">
    <location>
        <begin position="219"/>
        <end position="240"/>
    </location>
</feature>
<organism evidence="2 3">
    <name type="scientific">Botryotinia convoluta</name>
    <dbReference type="NCBI Taxonomy" id="54673"/>
    <lineage>
        <taxon>Eukaryota</taxon>
        <taxon>Fungi</taxon>
        <taxon>Dikarya</taxon>
        <taxon>Ascomycota</taxon>
        <taxon>Pezizomycotina</taxon>
        <taxon>Leotiomycetes</taxon>
        <taxon>Helotiales</taxon>
        <taxon>Sclerotiniaceae</taxon>
        <taxon>Botryotinia</taxon>
    </lineage>
</organism>
<gene>
    <name evidence="2" type="ORF">BCON_0215g00060</name>
</gene>
<reference evidence="2 3" key="1">
    <citation type="submission" date="2017-12" db="EMBL/GenBank/DDBJ databases">
        <title>Comparative genomics of Botrytis spp.</title>
        <authorList>
            <person name="Valero-Jimenez C.A."/>
            <person name="Tapia P."/>
            <person name="Veloso J."/>
            <person name="Silva-Moreno E."/>
            <person name="Staats M."/>
            <person name="Valdes J.H."/>
            <person name="Van Kan J.A.L."/>
        </authorList>
    </citation>
    <scope>NUCLEOTIDE SEQUENCE [LARGE SCALE GENOMIC DNA]</scope>
    <source>
        <strain evidence="2 3">MUCL11595</strain>
    </source>
</reference>
<feature type="region of interest" description="Disordered" evidence="1">
    <location>
        <begin position="326"/>
        <end position="558"/>
    </location>
</feature>
<evidence type="ECO:0000313" key="3">
    <source>
        <dbReference type="Proteomes" id="UP000297527"/>
    </source>
</evidence>
<feature type="compositionally biased region" description="Acidic residues" evidence="1">
    <location>
        <begin position="529"/>
        <end position="538"/>
    </location>
</feature>
<feature type="region of interest" description="Disordered" evidence="1">
    <location>
        <begin position="1201"/>
        <end position="1224"/>
    </location>
</feature>
<feature type="region of interest" description="Disordered" evidence="1">
    <location>
        <begin position="1290"/>
        <end position="1312"/>
    </location>
</feature>
<evidence type="ECO:0000313" key="2">
    <source>
        <dbReference type="EMBL" id="TGO49268.1"/>
    </source>
</evidence>
<dbReference type="Proteomes" id="UP000297527">
    <property type="component" value="Unassembled WGS sequence"/>
</dbReference>
<protein>
    <submittedName>
        <fullName evidence="2">Uncharacterized protein</fullName>
    </submittedName>
</protein>
<dbReference type="EMBL" id="PQXN01000214">
    <property type="protein sequence ID" value="TGO49268.1"/>
    <property type="molecule type" value="Genomic_DNA"/>
</dbReference>
<feature type="region of interest" description="Disordered" evidence="1">
    <location>
        <begin position="864"/>
        <end position="952"/>
    </location>
</feature>
<sequence>MSFPDYLDDMESQLASYLGEDLSTFSSNENPTVSAPVDSLEKSSYDKNGRFTWDDFLKEEGIETNSPPPSTWEWNATEADFYRDEIVAPPTVDETSPEEPAQSSKREEEARTNVKSGNTNEQPAATPSEPEPQPEENTTIPNDDSLFGEDNSDELVSPVSNTGDNSNGEAVAAENQPPNTSDLEQEGNINIPGNNSLFGGSTSDDVEVPNFDEEHRSEILTQGANSTPGLVADTPQNGDSAASAPITPGADLYNSIADNDNDSLFGDVDDSGLGDDFQPPKNTSPTGDNTPTEAPADDVDDLFGSKFGADFEAELAAELEAELKKDSANAVAPAVPKHTGLHLPKPPRKVAKSQGLYLPDPPRAITNPQGLHLPEPPRAAVNSQGLQLPDPPRVVANSQGLNLPSPPPVAVVQQSGVDSLAQEQTDDQEDEASTRRRRVRASKIPRSDMSRPKGRGQAGKVLTQLSGPAPSKLPETAASSSSGADDTAEKVTHLPRWAFGKYTSFGKPVAGSRYRKPNNSVKNPIPLEDGPESAEETNDVNPEQQNVAQTATEIPGVVDLTSDSQEDLVAESNDSIVQNTQSLDHTNSQVSAQIPEDFQAPFYGSDREFAQTAENFSVAPELSFPPMLDDAIPAPQLRVDRSHLSLAPNNAPNTAPPYQALQRPTMESNPMYSRSIAGGIPFVDSNNHYRVQAPDVPGTTRPGLFPNNVDQSPYTVDQTGAYPVGSAPQPMHNDFHANGNYGANKYDLYGTVAQEPSNTHGGSTSSGLDNSRPKNRPSHERAEYGDPRVLMTYGEFKQIFPQEQTRGCFETAIQNEQAADAAIIARGGVPPQRPTIRKSIICTWSQVQHLNRLRVISGEKLFEPKPNARKRPAAFKKSMQRKRQERGETSDSEETDGEPEPKRMRLTQEPMQMAPSPGRKYGEHTSQIRSVQPDNPQGSADASHLPPNYGALHDPVSQGRPGISFPQIHQPVPQSFKRKMNTEQWEGLEAAEQEMGPTAKRPKLALSSRQHPEPTNDHSIMDGFKKYVLERQSEYLKLRVPELRELCKTREVKHGNVNLLSKGGLVGVLVGQDVSRHPVYSQMHNQAHARQGHPASNVGGMGGINSPPVAVHRGQQQLGVPNGWGIRQDLSKPDIGPVHGMGMNYHGKSLSQFPPPAGYNAHGPIVMGNGSNAQSSRNFGRAQQPSMSGNVRGLTNNSVQPLANTRQPPGISQPGHGSMTNQSRGNLYARSQLPVSAYRNGYNNSGIRQNLNGSRNNLTSANAQIPAYGISAGFGNGIYQPAVDDRRRNPRILGQDAPSRVPQGNQRSFPQPAMNNTARQYTSTQQPMVGSASGNIQMGHQANTLGSQIPRLVHRGNIGGDPRRFMQNRPQGGLYSAPMQGLSQGVHQQHSAAQSSRPPYFGPP</sequence>
<feature type="compositionally biased region" description="Polar residues" evidence="1">
    <location>
        <begin position="1381"/>
        <end position="1397"/>
    </location>
</feature>
<proteinExistence type="predicted"/>
<feature type="compositionally biased region" description="Basic residues" evidence="1">
    <location>
        <begin position="867"/>
        <end position="884"/>
    </location>
</feature>
<name>A0A4Z1HJR9_9HELO</name>
<feature type="region of interest" description="Disordered" evidence="1">
    <location>
        <begin position="25"/>
        <end position="304"/>
    </location>
</feature>
<feature type="compositionally biased region" description="Polar residues" evidence="1">
    <location>
        <begin position="924"/>
        <end position="940"/>
    </location>
</feature>
<feature type="compositionally biased region" description="Polar residues" evidence="1">
    <location>
        <begin position="280"/>
        <end position="292"/>
    </location>
</feature>
<feature type="compositionally biased region" description="Polar residues" evidence="1">
    <location>
        <begin position="1302"/>
        <end position="1312"/>
    </location>
</feature>
<feature type="region of interest" description="Disordered" evidence="1">
    <location>
        <begin position="1357"/>
        <end position="1404"/>
    </location>
</feature>
<feature type="compositionally biased region" description="Basic and acidic residues" evidence="1">
    <location>
        <begin position="777"/>
        <end position="786"/>
    </location>
</feature>
<feature type="compositionally biased region" description="Polar residues" evidence="1">
    <location>
        <begin position="113"/>
        <end position="125"/>
    </location>
</feature>
<comment type="caution">
    <text evidence="2">The sequence shown here is derived from an EMBL/GenBank/DDBJ whole genome shotgun (WGS) entry which is preliminary data.</text>
</comment>
<feature type="region of interest" description="Disordered" evidence="1">
    <location>
        <begin position="753"/>
        <end position="786"/>
    </location>
</feature>
<dbReference type="OrthoDB" id="3554758at2759"/>
<feature type="compositionally biased region" description="Low complexity" evidence="1">
    <location>
        <begin position="476"/>
        <end position="485"/>
    </location>
</feature>
<keyword evidence="3" id="KW-1185">Reference proteome</keyword>
<feature type="compositionally biased region" description="Basic and acidic residues" evidence="1">
    <location>
        <begin position="39"/>
        <end position="61"/>
    </location>
</feature>
<feature type="compositionally biased region" description="Polar residues" evidence="1">
    <location>
        <begin position="754"/>
        <end position="769"/>
    </location>
</feature>
<evidence type="ECO:0000256" key="1">
    <source>
        <dbReference type="SAM" id="MobiDB-lite"/>
    </source>
</evidence>
<accession>A0A4Z1HJR9</accession>
<feature type="compositionally biased region" description="Polar residues" evidence="1">
    <location>
        <begin position="176"/>
        <end position="203"/>
    </location>
</feature>
<feature type="compositionally biased region" description="Polar residues" evidence="1">
    <location>
        <begin position="539"/>
        <end position="552"/>
    </location>
</feature>